<reference evidence="3 4" key="2">
    <citation type="submission" date="2019-09" db="EMBL/GenBank/DDBJ databases">
        <authorList>
            <person name="Jin C."/>
        </authorList>
    </citation>
    <scope>NUCLEOTIDE SEQUENCE [LARGE SCALE GENOMIC DNA]</scope>
    <source>
        <strain evidence="3 4">BN140041</strain>
    </source>
</reference>
<feature type="compositionally biased region" description="Low complexity" evidence="1">
    <location>
        <begin position="396"/>
        <end position="412"/>
    </location>
</feature>
<protein>
    <submittedName>
        <fullName evidence="3">Uncharacterized protein</fullName>
    </submittedName>
</protein>
<reference evidence="3 4" key="1">
    <citation type="submission" date="2019-09" db="EMBL/GenBank/DDBJ databases">
        <title>Nocardioides panacisoli sp. nov., isolated from the soil of a ginseng field.</title>
        <authorList>
            <person name="Cho C."/>
        </authorList>
    </citation>
    <scope>NUCLEOTIDE SEQUENCE [LARGE SCALE GENOMIC DNA]</scope>
    <source>
        <strain evidence="3 4">BN140041</strain>
    </source>
</reference>
<dbReference type="InterPro" id="IPR028974">
    <property type="entry name" value="TSP_type-3_rpt"/>
</dbReference>
<keyword evidence="4" id="KW-1185">Reference proteome</keyword>
<proteinExistence type="predicted"/>
<sequence length="795" mass="83822">MVLRRLAAAASFAVAAATLAALPAESSPADSYVGPHVGDKRVPAECLLDMSPANPDNDCYHMLVGLNALDSPKVDVAVLVPVSPTAERDLRIMRQAVHMWEGGIDYLSEEMDLDWLAEGVEFRVTGEEVEVGDDGLPVSPVQLTDPEIVVVATNPVGGIGIGIDPVDFIAEIGITDADGVPCSPADLSVLEDEDHGQDTGVYVEDCGGQGGNVCFAFNGAIDPVPGTTDLFGIFDLVTHEFGHCLTIGHVGDGADGPWGPTPTNDIMAYSTDPPGLSKCVSTLDVEGFALRMSRYLDRNGDGSVTAADHLEPNDVAGDGFNSFQVQHHADHHYASSTGDPRDCPQPDVGLVPGATTDWTPEPVDTTRPNLWVRSLTAADGQLRVDGRAAWLPIATPPTDTTGSTDDPTGDASAPVSDITGLEVEVTAEHVRAVLSVDELWPVDSGGSAVAYSLVVDGRRFDSFVPTTSTDGAPITLDNGTGVPMPADTAVWDKDADTVTFEVPRWYLREQNIVAPYDVGSHTGLHARTNDWLATEDSAPDTGVISLAGPAPAPGPRLDVPKATSVTTRTVSLEHEGGNTFLPTDSTFGLGLISAVETRHFVPIDLDRQATVTVTLAWDDPASVLGLKVEGGSGQVVTEGEQSVTVTVPWARRDLVAIVDPQEILGPVTYTLTAKVRTVLADRDADKVPDVADICPNAAGALTAAGCPDTDRDTVQDRFDRCRLVAGTASDGCWEPSGERIVVRVDGVRAGVQNIMTRRGSYAYDVSAPITPGPHTVEVAWYSDGQLVKRVTRSVG</sequence>
<organism evidence="3 4">
    <name type="scientific">Nocardioides antri</name>
    <dbReference type="NCBI Taxonomy" id="2607659"/>
    <lineage>
        <taxon>Bacteria</taxon>
        <taxon>Bacillati</taxon>
        <taxon>Actinomycetota</taxon>
        <taxon>Actinomycetes</taxon>
        <taxon>Propionibacteriales</taxon>
        <taxon>Nocardioidaceae</taxon>
        <taxon>Nocardioides</taxon>
    </lineage>
</organism>
<feature type="region of interest" description="Disordered" evidence="1">
    <location>
        <begin position="392"/>
        <end position="413"/>
    </location>
</feature>
<gene>
    <name evidence="3" type="ORF">F0U47_00470</name>
</gene>
<comment type="caution">
    <text evidence="3">The sequence shown here is derived from an EMBL/GenBank/DDBJ whole genome shotgun (WGS) entry which is preliminary data.</text>
</comment>
<dbReference type="SUPFAM" id="SSF55486">
    <property type="entry name" value="Metalloproteases ('zincins'), catalytic domain"/>
    <property type="match status" value="1"/>
</dbReference>
<evidence type="ECO:0000313" key="4">
    <source>
        <dbReference type="Proteomes" id="UP000324351"/>
    </source>
</evidence>
<evidence type="ECO:0000256" key="2">
    <source>
        <dbReference type="SAM" id="SignalP"/>
    </source>
</evidence>
<dbReference type="Proteomes" id="UP000324351">
    <property type="component" value="Unassembled WGS sequence"/>
</dbReference>
<dbReference type="GO" id="GO:0005509">
    <property type="term" value="F:calcium ion binding"/>
    <property type="evidence" value="ECO:0007669"/>
    <property type="project" value="InterPro"/>
</dbReference>
<dbReference type="EMBL" id="VUJW01000001">
    <property type="protein sequence ID" value="KAA1428733.1"/>
    <property type="molecule type" value="Genomic_DNA"/>
</dbReference>
<feature type="signal peptide" evidence="2">
    <location>
        <begin position="1"/>
        <end position="20"/>
    </location>
</feature>
<dbReference type="SUPFAM" id="SSF103647">
    <property type="entry name" value="TSP type-3 repeat"/>
    <property type="match status" value="1"/>
</dbReference>
<keyword evidence="2" id="KW-0732">Signal</keyword>
<feature type="chain" id="PRO_5039480191" evidence="2">
    <location>
        <begin position="21"/>
        <end position="795"/>
    </location>
</feature>
<dbReference type="AlphaFoldDB" id="A0A5B1M7G0"/>
<name>A0A5B1M7G0_9ACTN</name>
<evidence type="ECO:0000256" key="1">
    <source>
        <dbReference type="SAM" id="MobiDB-lite"/>
    </source>
</evidence>
<evidence type="ECO:0000313" key="3">
    <source>
        <dbReference type="EMBL" id="KAA1428733.1"/>
    </source>
</evidence>
<dbReference type="RefSeq" id="WP_149748356.1">
    <property type="nucleotide sequence ID" value="NZ_VUJW01000001.1"/>
</dbReference>
<accession>A0A5B1M7G0</accession>